<accession>A0A7S4QIR7</accession>
<dbReference type="AlphaFoldDB" id="A0A7S4QIR7"/>
<dbReference type="EMBL" id="HBNS01004277">
    <property type="protein sequence ID" value="CAE4584966.1"/>
    <property type="molecule type" value="Transcribed_RNA"/>
</dbReference>
<evidence type="ECO:0000256" key="2">
    <source>
        <dbReference type="ARBA" id="ARBA00004173"/>
    </source>
</evidence>
<proteinExistence type="predicted"/>
<gene>
    <name evidence="8" type="ORF">DBRI00130_LOCUS3466</name>
</gene>
<evidence type="ECO:0000256" key="1">
    <source>
        <dbReference type="ARBA" id="ARBA00001709"/>
    </source>
</evidence>
<dbReference type="Gene3D" id="3.90.226.10">
    <property type="entry name" value="2-enoyl-CoA Hydratase, Chain A, domain 1"/>
    <property type="match status" value="1"/>
</dbReference>
<dbReference type="GO" id="GO:0006574">
    <property type="term" value="P:L-valine catabolic process"/>
    <property type="evidence" value="ECO:0007669"/>
    <property type="project" value="TreeGrafter"/>
</dbReference>
<dbReference type="InterPro" id="IPR029045">
    <property type="entry name" value="ClpP/crotonase-like_dom_sf"/>
</dbReference>
<name>A0A7S4QIR7_9STRA</name>
<dbReference type="NCBIfam" id="NF004127">
    <property type="entry name" value="PRK05617.1"/>
    <property type="match status" value="1"/>
</dbReference>
<dbReference type="GO" id="GO:0005739">
    <property type="term" value="C:mitochondrion"/>
    <property type="evidence" value="ECO:0007669"/>
    <property type="project" value="UniProtKB-SubCell"/>
</dbReference>
<dbReference type="GO" id="GO:0003860">
    <property type="term" value="F:3-hydroxyisobutyryl-CoA hydrolase activity"/>
    <property type="evidence" value="ECO:0007669"/>
    <property type="project" value="UniProtKB-EC"/>
</dbReference>
<reference evidence="8" key="1">
    <citation type="submission" date="2021-01" db="EMBL/GenBank/DDBJ databases">
        <authorList>
            <person name="Corre E."/>
            <person name="Pelletier E."/>
            <person name="Niang G."/>
            <person name="Scheremetjew M."/>
            <person name="Finn R."/>
            <person name="Kale V."/>
            <person name="Holt S."/>
            <person name="Cochrane G."/>
            <person name="Meng A."/>
            <person name="Brown T."/>
            <person name="Cohen L."/>
        </authorList>
    </citation>
    <scope>NUCLEOTIDE SEQUENCE</scope>
    <source>
        <strain evidence="8">GSO104</strain>
    </source>
</reference>
<evidence type="ECO:0000256" key="4">
    <source>
        <dbReference type="ARBA" id="ARBA00022801"/>
    </source>
</evidence>
<evidence type="ECO:0000259" key="7">
    <source>
        <dbReference type="Pfam" id="PF16113"/>
    </source>
</evidence>
<feature type="domain" description="Enoyl-CoA hydratase/isomerase" evidence="7">
    <location>
        <begin position="18"/>
        <end position="368"/>
    </location>
</feature>
<keyword evidence="5" id="KW-0496">Mitochondrion</keyword>
<dbReference type="Pfam" id="PF16113">
    <property type="entry name" value="ECH_2"/>
    <property type="match status" value="1"/>
</dbReference>
<evidence type="ECO:0000256" key="6">
    <source>
        <dbReference type="ARBA" id="ARBA00031181"/>
    </source>
</evidence>
<dbReference type="SUPFAM" id="SSF52096">
    <property type="entry name" value="ClpP/crotonase"/>
    <property type="match status" value="1"/>
</dbReference>
<dbReference type="CDD" id="cd06558">
    <property type="entry name" value="crotonase-like"/>
    <property type="match status" value="1"/>
</dbReference>
<dbReference type="InterPro" id="IPR045004">
    <property type="entry name" value="ECH_dom"/>
</dbReference>
<dbReference type="PANTHER" id="PTHR43176:SF3">
    <property type="entry name" value="3-HYDROXYISOBUTYRYL-COA HYDROLASE, MITOCHONDRIAL"/>
    <property type="match status" value="1"/>
</dbReference>
<evidence type="ECO:0000256" key="5">
    <source>
        <dbReference type="ARBA" id="ARBA00023128"/>
    </source>
</evidence>
<comment type="catalytic activity">
    <reaction evidence="1">
        <text>3-hydroxy-2-methylpropanoyl-CoA + H2O = 3-hydroxy-2-methylpropanoate + CoA + H(+)</text>
        <dbReference type="Rhea" id="RHEA:20888"/>
        <dbReference type="ChEBI" id="CHEBI:11805"/>
        <dbReference type="ChEBI" id="CHEBI:15377"/>
        <dbReference type="ChEBI" id="CHEBI:15378"/>
        <dbReference type="ChEBI" id="CHEBI:57287"/>
        <dbReference type="ChEBI" id="CHEBI:57340"/>
        <dbReference type="EC" id="3.1.2.4"/>
    </reaction>
</comment>
<dbReference type="EC" id="3.1.2.4" evidence="3"/>
<comment type="subcellular location">
    <subcellularLocation>
        <location evidence="2">Mitochondrion</location>
    </subcellularLocation>
</comment>
<dbReference type="FunFam" id="3.90.226.10:FF:000026">
    <property type="entry name" value="3-hydroxyisobutyryl-CoA hydrolase, mitochondrial"/>
    <property type="match status" value="1"/>
</dbReference>
<dbReference type="PANTHER" id="PTHR43176">
    <property type="entry name" value="3-HYDROXYISOBUTYRYL-COA HYDROLASE-RELATED"/>
    <property type="match status" value="1"/>
</dbReference>
<keyword evidence="4" id="KW-0378">Hydrolase</keyword>
<evidence type="ECO:0000313" key="8">
    <source>
        <dbReference type="EMBL" id="CAE4584966.1"/>
    </source>
</evidence>
<organism evidence="8">
    <name type="scientific">Ditylum brightwellii</name>
    <dbReference type="NCBI Taxonomy" id="49249"/>
    <lineage>
        <taxon>Eukaryota</taxon>
        <taxon>Sar</taxon>
        <taxon>Stramenopiles</taxon>
        <taxon>Ochrophyta</taxon>
        <taxon>Bacillariophyta</taxon>
        <taxon>Mediophyceae</taxon>
        <taxon>Lithodesmiophycidae</taxon>
        <taxon>Lithodesmiales</taxon>
        <taxon>Lithodesmiaceae</taxon>
        <taxon>Ditylum</taxon>
    </lineage>
</organism>
<evidence type="ECO:0000256" key="3">
    <source>
        <dbReference type="ARBA" id="ARBA00011915"/>
    </source>
</evidence>
<dbReference type="InterPro" id="IPR032259">
    <property type="entry name" value="HIBYL-CoA-H"/>
</dbReference>
<sequence>MSIPFTIKLLPSRSANLGIIQLNNPSALNALTLDMVRSLNHILPQWQSEKSLRATLMIGSNECRRPAFCSGGDVRAVYDAGIQRTNGEKHGWGKKGLATADFFREEYTLNHRIATQSTTKPQVSLWDGIVMGGGVGLSIHGKYRIATENTLFAMPETGIGLFPDVGGMYWLSRLKGGLGKYIALTGCRLKADDLLYAGIATHFVPSNKLEDLKAALVEATDSTEEGDCVASVLMSFHEKPSLSASFLEKHRTNIDANFGKDKSSVEEIIESLKSEGENKFGQETISSLSKMSPTSLKVTLEGVKRGATLSNIAEVLKMEYRMSQGFMRAANSDFYEGIRALLVDKDRNPKWNPAMLEEVTDDMVESFFQELGDENELILEEDEGTEGEQSKL</sequence>
<protein>
    <recommendedName>
        <fullName evidence="3">3-hydroxyisobutyryl-CoA hydrolase</fullName>
        <ecNumber evidence="3">3.1.2.4</ecNumber>
    </recommendedName>
    <alternativeName>
        <fullName evidence="6">3-hydroxyisobutyryl-coenzyme A hydrolase</fullName>
    </alternativeName>
</protein>